<feature type="region of interest" description="Disordered" evidence="1">
    <location>
        <begin position="36"/>
        <end position="60"/>
    </location>
</feature>
<gene>
    <name evidence="2" type="ORF">PVAG01_00086</name>
</gene>
<evidence type="ECO:0000313" key="2">
    <source>
        <dbReference type="EMBL" id="KAL3426577.1"/>
    </source>
</evidence>
<dbReference type="Proteomes" id="UP001629113">
    <property type="component" value="Unassembled WGS sequence"/>
</dbReference>
<accession>A0ABR4PTV0</accession>
<proteinExistence type="predicted"/>
<dbReference type="EMBL" id="JBFCZG010000001">
    <property type="protein sequence ID" value="KAL3426577.1"/>
    <property type="molecule type" value="Genomic_DNA"/>
</dbReference>
<sequence length="60" mass="6543">MQISAFDSHSQTIENSTIATLAGWCESVRVCGRREAVQKPSRTTPRDGSQRAAMCKTSSL</sequence>
<protein>
    <submittedName>
        <fullName evidence="2">Uncharacterized protein</fullName>
    </submittedName>
</protein>
<evidence type="ECO:0000313" key="3">
    <source>
        <dbReference type="Proteomes" id="UP001629113"/>
    </source>
</evidence>
<name>A0ABR4PTV0_9HELO</name>
<keyword evidence="3" id="KW-1185">Reference proteome</keyword>
<comment type="caution">
    <text evidence="2">The sequence shown here is derived from an EMBL/GenBank/DDBJ whole genome shotgun (WGS) entry which is preliminary data.</text>
</comment>
<organism evidence="2 3">
    <name type="scientific">Phlyctema vagabunda</name>
    <dbReference type="NCBI Taxonomy" id="108571"/>
    <lineage>
        <taxon>Eukaryota</taxon>
        <taxon>Fungi</taxon>
        <taxon>Dikarya</taxon>
        <taxon>Ascomycota</taxon>
        <taxon>Pezizomycotina</taxon>
        <taxon>Leotiomycetes</taxon>
        <taxon>Helotiales</taxon>
        <taxon>Dermateaceae</taxon>
        <taxon>Phlyctema</taxon>
    </lineage>
</organism>
<reference evidence="2 3" key="1">
    <citation type="submission" date="2024-06" db="EMBL/GenBank/DDBJ databases">
        <title>Complete genome of Phlyctema vagabunda strain 19-DSS-EL-015.</title>
        <authorList>
            <person name="Fiorenzani C."/>
        </authorList>
    </citation>
    <scope>NUCLEOTIDE SEQUENCE [LARGE SCALE GENOMIC DNA]</scope>
    <source>
        <strain evidence="2 3">19-DSS-EL-015</strain>
    </source>
</reference>
<evidence type="ECO:0000256" key="1">
    <source>
        <dbReference type="SAM" id="MobiDB-lite"/>
    </source>
</evidence>